<keyword evidence="3" id="KW-1185">Reference proteome</keyword>
<accession>A0AA37TIK0</accession>
<dbReference type="Proteomes" id="UP001157440">
    <property type="component" value="Unassembled WGS sequence"/>
</dbReference>
<feature type="region of interest" description="Disordered" evidence="1">
    <location>
        <begin position="19"/>
        <end position="74"/>
    </location>
</feature>
<sequence length="94" mass="10395">MARRALVLRAPDRPGALVATRYITPGRRNRDRGEGRNRQAGLNWVAAEGRHRRADPSRRLSARVPEQSDQSGIAKPIDRLRAATAVRATAACRT</sequence>
<evidence type="ECO:0000313" key="3">
    <source>
        <dbReference type="Proteomes" id="UP001157440"/>
    </source>
</evidence>
<reference evidence="3" key="1">
    <citation type="journal article" date="2019" name="Int. J. Syst. Evol. Microbiol.">
        <title>The Global Catalogue of Microorganisms (GCM) 10K type strain sequencing project: providing services to taxonomists for standard genome sequencing and annotation.</title>
        <authorList>
            <consortium name="The Broad Institute Genomics Platform"/>
            <consortium name="The Broad Institute Genome Sequencing Center for Infectious Disease"/>
            <person name="Wu L."/>
            <person name="Ma J."/>
        </authorList>
    </citation>
    <scope>NUCLEOTIDE SEQUENCE [LARGE SCALE GENOMIC DNA]</scope>
    <source>
        <strain evidence="3">NBRC 103632</strain>
    </source>
</reference>
<organism evidence="2 3">
    <name type="scientific">Methylobacterium tardum</name>
    <dbReference type="NCBI Taxonomy" id="374432"/>
    <lineage>
        <taxon>Bacteria</taxon>
        <taxon>Pseudomonadati</taxon>
        <taxon>Pseudomonadota</taxon>
        <taxon>Alphaproteobacteria</taxon>
        <taxon>Hyphomicrobiales</taxon>
        <taxon>Methylobacteriaceae</taxon>
        <taxon>Methylobacterium</taxon>
    </lineage>
</organism>
<evidence type="ECO:0000256" key="1">
    <source>
        <dbReference type="SAM" id="MobiDB-lite"/>
    </source>
</evidence>
<dbReference type="AlphaFoldDB" id="A0AA37TIK0"/>
<proteinExistence type="predicted"/>
<protein>
    <submittedName>
        <fullName evidence="2">Uncharacterized protein</fullName>
    </submittedName>
</protein>
<comment type="caution">
    <text evidence="2">The sequence shown here is derived from an EMBL/GenBank/DDBJ whole genome shotgun (WGS) entry which is preliminary data.</text>
</comment>
<dbReference type="EMBL" id="BSPL01000034">
    <property type="protein sequence ID" value="GLS74270.1"/>
    <property type="molecule type" value="Genomic_DNA"/>
</dbReference>
<gene>
    <name evidence="2" type="ORF">GCM10007890_62850</name>
</gene>
<evidence type="ECO:0000313" key="2">
    <source>
        <dbReference type="EMBL" id="GLS74270.1"/>
    </source>
</evidence>
<name>A0AA37TIK0_9HYPH</name>